<feature type="transmembrane region" description="Helical" evidence="6">
    <location>
        <begin position="621"/>
        <end position="645"/>
    </location>
</feature>
<keyword evidence="9" id="KW-1185">Reference proteome</keyword>
<feature type="transmembrane region" description="Helical" evidence="6">
    <location>
        <begin position="240"/>
        <end position="259"/>
    </location>
</feature>
<feature type="transmembrane region" description="Helical" evidence="6">
    <location>
        <begin position="368"/>
        <end position="393"/>
    </location>
</feature>
<dbReference type="PANTHER" id="PTHR33406">
    <property type="entry name" value="MEMBRANE PROTEIN MJ1562-RELATED"/>
    <property type="match status" value="1"/>
</dbReference>
<dbReference type="RefSeq" id="WP_077197919.1">
    <property type="nucleotide sequence ID" value="NZ_LBFC01000006.1"/>
</dbReference>
<sequence length="771" mass="87449">MIERLGKFLINHSRLIIIVFSVFGLFLGVYSFINLKVNAELTELAPKNIKEFQDLVKFTKEKVISNTLLIVIELNNGVNAGKLAYEMKDKFEKTSYILKAEAFDNPENLIKYGIFTVDENSIDSIIGYYNAVVNVEPRSVIDFRFWRNLGSAISAVSNFADDFFSRSGIKKYYLISDDKTLMLMNFSMVKPVTDVKFLSEAIPKLKKISYDISEKFGVNILFSGSAMSNYTGNLQVSKDFQITTLVSLVGISILLLISYGSTSTMFFLLYVMILAMGTSLGIIVFLFKEINIVTSFVNAMLLGLGIDYGIHITAKIHENLRLYGKSSQSIIEAIKENFIPSFISAITTSISLFALALSPSRPLKEMGISSGIGVLVFYTFMNFLIPALYSRFFDRIKVPKKEYFSKFLELTRRFKPITFFVWGVVIVTSFGAYFAFKNFSYTPPGLVPKNSEFNIALKLAEEKFGEFGIGQIVLGARDFESLKNIKKKIENSRYFSNTFSILSFMNDPERLKEISPAFYWKINQIVSEPILDIVFKKYGLYNSLIETLGLLQSAKTFEDVVSSIEKDIPALFFYDTNGNRYFLLYAKEKPNLWENNNLKKIFDNELKKEKVFGYPALFYKVMVYLVDSTKNAVYFVFLAIIFTLFVDQKSLKKSLKITFYVILSILSTIGIGYLIFRIELTFLNLLIIPIFLGIGVDSMVHLSHSVFYGKESIMKTEKAVTVSVLTTVIAFGSFLLAQGELLKEFGELVVIGLVVSWFVSVFIFLNGVNKN</sequence>
<dbReference type="InterPro" id="IPR000731">
    <property type="entry name" value="SSD"/>
</dbReference>
<evidence type="ECO:0000256" key="6">
    <source>
        <dbReference type="SAM" id="Phobius"/>
    </source>
</evidence>
<dbReference type="SUPFAM" id="SSF82866">
    <property type="entry name" value="Multidrug efflux transporter AcrB transmembrane domain"/>
    <property type="match status" value="2"/>
</dbReference>
<evidence type="ECO:0000256" key="2">
    <source>
        <dbReference type="ARBA" id="ARBA00022475"/>
    </source>
</evidence>
<dbReference type="PANTHER" id="PTHR33406:SF13">
    <property type="entry name" value="MEMBRANE PROTEIN YDFJ"/>
    <property type="match status" value="1"/>
</dbReference>
<dbReference type="InterPro" id="IPR050545">
    <property type="entry name" value="Mycobact_MmpL"/>
</dbReference>
<keyword evidence="5 6" id="KW-0472">Membrane</keyword>
<feature type="transmembrane region" description="Helical" evidence="6">
    <location>
        <begin position="337"/>
        <end position="356"/>
    </location>
</feature>
<keyword evidence="3 6" id="KW-0812">Transmembrane</keyword>
<feature type="transmembrane region" description="Helical" evidence="6">
    <location>
        <begin position="266"/>
        <end position="287"/>
    </location>
</feature>
<evidence type="ECO:0000313" key="8">
    <source>
        <dbReference type="EMBL" id="ONN27799.1"/>
    </source>
</evidence>
<evidence type="ECO:0000256" key="5">
    <source>
        <dbReference type="ARBA" id="ARBA00023136"/>
    </source>
</evidence>
<dbReference type="InterPro" id="IPR004869">
    <property type="entry name" value="MMPL_dom"/>
</dbReference>
<keyword evidence="4 6" id="KW-1133">Transmembrane helix</keyword>
<feature type="transmembrane region" description="Helical" evidence="6">
    <location>
        <begin position="682"/>
        <end position="707"/>
    </location>
</feature>
<evidence type="ECO:0000256" key="3">
    <source>
        <dbReference type="ARBA" id="ARBA00022692"/>
    </source>
</evidence>
<name>A0ABX3IKH3_9BACT</name>
<organism evidence="8 9">
    <name type="scientific">Thermosipho affectus</name>
    <dbReference type="NCBI Taxonomy" id="660294"/>
    <lineage>
        <taxon>Bacteria</taxon>
        <taxon>Thermotogati</taxon>
        <taxon>Thermotogota</taxon>
        <taxon>Thermotogae</taxon>
        <taxon>Thermotogales</taxon>
        <taxon>Fervidobacteriaceae</taxon>
        <taxon>Thermosipho</taxon>
    </lineage>
</organism>
<feature type="transmembrane region" description="Helical" evidence="6">
    <location>
        <begin position="657"/>
        <end position="676"/>
    </location>
</feature>
<dbReference type="EMBL" id="LBFC01000006">
    <property type="protein sequence ID" value="ONN27799.1"/>
    <property type="molecule type" value="Genomic_DNA"/>
</dbReference>
<proteinExistence type="predicted"/>
<evidence type="ECO:0000256" key="1">
    <source>
        <dbReference type="ARBA" id="ARBA00004651"/>
    </source>
</evidence>
<evidence type="ECO:0000256" key="4">
    <source>
        <dbReference type="ARBA" id="ARBA00022989"/>
    </source>
</evidence>
<accession>A0ABX3IKH3</accession>
<dbReference type="Gene3D" id="1.20.1640.10">
    <property type="entry name" value="Multidrug efflux transporter AcrB transmembrane domain"/>
    <property type="match status" value="2"/>
</dbReference>
<feature type="transmembrane region" description="Helical" evidence="6">
    <location>
        <begin position="293"/>
        <end position="316"/>
    </location>
</feature>
<dbReference type="Pfam" id="PF03176">
    <property type="entry name" value="MMPL"/>
    <property type="match status" value="1"/>
</dbReference>
<gene>
    <name evidence="8" type="ORF">XJ44_02200</name>
</gene>
<evidence type="ECO:0000313" key="9">
    <source>
        <dbReference type="Proteomes" id="UP000242616"/>
    </source>
</evidence>
<protein>
    <submittedName>
        <fullName evidence="8">RND transporter</fullName>
    </submittedName>
</protein>
<dbReference type="PROSITE" id="PS50156">
    <property type="entry name" value="SSD"/>
    <property type="match status" value="1"/>
</dbReference>
<keyword evidence="2" id="KW-1003">Cell membrane</keyword>
<feature type="transmembrane region" description="Helical" evidence="6">
    <location>
        <begin position="414"/>
        <end position="436"/>
    </location>
</feature>
<feature type="transmembrane region" description="Helical" evidence="6">
    <location>
        <begin position="719"/>
        <end position="737"/>
    </location>
</feature>
<comment type="subcellular location">
    <subcellularLocation>
        <location evidence="1">Cell membrane</location>
        <topology evidence="1">Multi-pass membrane protein</topology>
    </subcellularLocation>
</comment>
<comment type="caution">
    <text evidence="8">The sequence shown here is derived from an EMBL/GenBank/DDBJ whole genome shotgun (WGS) entry which is preliminary data.</text>
</comment>
<feature type="transmembrane region" description="Helical" evidence="6">
    <location>
        <begin position="749"/>
        <end position="768"/>
    </location>
</feature>
<reference evidence="8 9" key="1">
    <citation type="submission" date="2015-06" db="EMBL/GenBank/DDBJ databases">
        <title>Genome sequencing of Thermotogales isolates from hydrothermal vents.</title>
        <authorList>
            <person name="Haverkamp T.H."/>
            <person name="Kublanov I.V."/>
            <person name="Nesbo C.L."/>
        </authorList>
    </citation>
    <scope>NUCLEOTIDE SEQUENCE [LARGE SCALE GENOMIC DNA]</scope>
    <source>
        <strain evidence="9">ik275mar</strain>
    </source>
</reference>
<dbReference type="Proteomes" id="UP000242616">
    <property type="component" value="Unassembled WGS sequence"/>
</dbReference>
<feature type="transmembrane region" description="Helical" evidence="6">
    <location>
        <begin position="12"/>
        <end position="33"/>
    </location>
</feature>
<evidence type="ECO:0000259" key="7">
    <source>
        <dbReference type="PROSITE" id="PS50156"/>
    </source>
</evidence>
<feature type="domain" description="SSD" evidence="7">
    <location>
        <begin position="269"/>
        <end position="391"/>
    </location>
</feature>